<evidence type="ECO:0000313" key="2">
    <source>
        <dbReference type="EMBL" id="RDW93371.1"/>
    </source>
</evidence>
<dbReference type="Proteomes" id="UP000256690">
    <property type="component" value="Unassembled WGS sequence"/>
</dbReference>
<protein>
    <submittedName>
        <fullName evidence="2">Uncharacterized protein</fullName>
    </submittedName>
</protein>
<dbReference type="AlphaFoldDB" id="A0A3D8T4I4"/>
<feature type="signal peptide" evidence="1">
    <location>
        <begin position="1"/>
        <end position="22"/>
    </location>
</feature>
<evidence type="ECO:0000256" key="1">
    <source>
        <dbReference type="SAM" id="SignalP"/>
    </source>
</evidence>
<dbReference type="RefSeq" id="XP_026608554.1">
    <property type="nucleotide sequence ID" value="XM_026742709.1"/>
</dbReference>
<organism evidence="2 3">
    <name type="scientific">Aspergillus mulundensis</name>
    <dbReference type="NCBI Taxonomy" id="1810919"/>
    <lineage>
        <taxon>Eukaryota</taxon>
        <taxon>Fungi</taxon>
        <taxon>Dikarya</taxon>
        <taxon>Ascomycota</taxon>
        <taxon>Pezizomycotina</taxon>
        <taxon>Eurotiomycetes</taxon>
        <taxon>Eurotiomycetidae</taxon>
        <taxon>Eurotiales</taxon>
        <taxon>Aspergillaceae</taxon>
        <taxon>Aspergillus</taxon>
        <taxon>Aspergillus subgen. Nidulantes</taxon>
    </lineage>
</organism>
<keyword evidence="3" id="KW-1185">Reference proteome</keyword>
<dbReference type="EMBL" id="PVWQ01000001">
    <property type="protein sequence ID" value="RDW93371.1"/>
    <property type="molecule type" value="Genomic_DNA"/>
</dbReference>
<name>A0A3D8T4I4_9EURO</name>
<gene>
    <name evidence="2" type="ORF">DSM5745_00693</name>
</gene>
<dbReference type="GeneID" id="38111063"/>
<sequence length="172" mass="17903">MHLSNIFSSTLLVPALASLAFAQSFNLYAYGTGIGGLPVHYADGNAVVNKGAVNAVTDAVVSFTKDNARLIGNPDSSGAAGSFSNVLLYVPGSSSSSHNVGFTTDQTSTADRVTDKFVWYGATLLIKSDDGQLTSSFYLKESDAASGQYELLWGVSGDEYISVGLRSVAPAT</sequence>
<keyword evidence="1" id="KW-0732">Signal</keyword>
<proteinExistence type="predicted"/>
<comment type="caution">
    <text evidence="2">The sequence shown here is derived from an EMBL/GenBank/DDBJ whole genome shotgun (WGS) entry which is preliminary data.</text>
</comment>
<dbReference type="OrthoDB" id="5230873at2759"/>
<accession>A0A3D8T4I4</accession>
<evidence type="ECO:0000313" key="3">
    <source>
        <dbReference type="Proteomes" id="UP000256690"/>
    </source>
</evidence>
<reference evidence="2 3" key="1">
    <citation type="journal article" date="2018" name="IMA Fungus">
        <title>IMA Genome-F 9: Draft genome sequence of Annulohypoxylon stygium, Aspergillus mulundensis, Berkeleyomyces basicola (syn. Thielaviopsis basicola), Ceratocystis smalleyi, two Cercospora beticola strains, Coleophoma cylindrospora, Fusarium fracticaudum, Phialophora cf. hyalina, and Morchella septimelata.</title>
        <authorList>
            <person name="Wingfield B.D."/>
            <person name="Bills G.F."/>
            <person name="Dong Y."/>
            <person name="Huang W."/>
            <person name="Nel W.J."/>
            <person name="Swalarsk-Parry B.S."/>
            <person name="Vaghefi N."/>
            <person name="Wilken P.M."/>
            <person name="An Z."/>
            <person name="de Beer Z.W."/>
            <person name="De Vos L."/>
            <person name="Chen L."/>
            <person name="Duong T.A."/>
            <person name="Gao Y."/>
            <person name="Hammerbacher A."/>
            <person name="Kikkert J.R."/>
            <person name="Li Y."/>
            <person name="Li H."/>
            <person name="Li K."/>
            <person name="Li Q."/>
            <person name="Liu X."/>
            <person name="Ma X."/>
            <person name="Naidoo K."/>
            <person name="Pethybridge S.J."/>
            <person name="Sun J."/>
            <person name="Steenkamp E.T."/>
            <person name="van der Nest M.A."/>
            <person name="van Wyk S."/>
            <person name="Wingfield M.J."/>
            <person name="Xiong C."/>
            <person name="Yue Q."/>
            <person name="Zhang X."/>
        </authorList>
    </citation>
    <scope>NUCLEOTIDE SEQUENCE [LARGE SCALE GENOMIC DNA]</scope>
    <source>
        <strain evidence="2 3">DSM 5745</strain>
    </source>
</reference>
<feature type="chain" id="PRO_5017595977" evidence="1">
    <location>
        <begin position="23"/>
        <end position="172"/>
    </location>
</feature>